<organism evidence="2 3">
    <name type="scientific">Mycobacterium adipatum</name>
    <dbReference type="NCBI Taxonomy" id="1682113"/>
    <lineage>
        <taxon>Bacteria</taxon>
        <taxon>Bacillati</taxon>
        <taxon>Actinomycetota</taxon>
        <taxon>Actinomycetes</taxon>
        <taxon>Mycobacteriales</taxon>
        <taxon>Mycobacteriaceae</taxon>
        <taxon>Mycobacterium</taxon>
    </lineage>
</organism>
<dbReference type="RefSeq" id="WP_067994964.1">
    <property type="nucleotide sequence ID" value="NZ_CP015596.1"/>
</dbReference>
<protein>
    <recommendedName>
        <fullName evidence="4">Secreted protein</fullName>
    </recommendedName>
</protein>
<evidence type="ECO:0000256" key="1">
    <source>
        <dbReference type="SAM" id="SignalP"/>
    </source>
</evidence>
<keyword evidence="3" id="KW-1185">Reference proteome</keyword>
<feature type="signal peptide" evidence="1">
    <location>
        <begin position="1"/>
        <end position="26"/>
    </location>
</feature>
<proteinExistence type="predicted"/>
<dbReference type="Proteomes" id="UP000077143">
    <property type="component" value="Chromosome"/>
</dbReference>
<gene>
    <name evidence="2" type="ORF">A7U43_11505</name>
</gene>
<keyword evidence="1" id="KW-0732">Signal</keyword>
<name>A0A172UL94_9MYCO</name>
<evidence type="ECO:0000313" key="3">
    <source>
        <dbReference type="Proteomes" id="UP000077143"/>
    </source>
</evidence>
<evidence type="ECO:0008006" key="4">
    <source>
        <dbReference type="Google" id="ProtNLM"/>
    </source>
</evidence>
<reference evidence="2 3" key="1">
    <citation type="submission" date="2016-05" db="EMBL/GenBank/DDBJ databases">
        <title>Complete genome sequence of a phthalic acid esters degrading Mycobacterium sp. YC-RL4.</title>
        <authorList>
            <person name="Ren L."/>
            <person name="Fan S."/>
            <person name="Ruth N."/>
            <person name="Jia Y."/>
            <person name="Wang J."/>
            <person name="Qiao C."/>
        </authorList>
    </citation>
    <scope>NUCLEOTIDE SEQUENCE [LARGE SCALE GENOMIC DNA]</scope>
    <source>
        <strain evidence="2 3">YC-RL4</strain>
    </source>
</reference>
<sequence length="172" mass="18569">MSATKVSAVVAAASFIAFGGAPPVHADPLGPDQQWGINGTFLTSSNGDWAQLNQRYEDQPSTRSTWTISTQCVSPSDCTGTVNSDAGWSAPIYTTNGLWYVKRKVPNWRFCADGVPVEGFQTFKFYPVGANGHVDVEATEYAGYDKTIGPSGSCGRNQWPVIEMPFYMKPAG</sequence>
<dbReference type="EMBL" id="CP015596">
    <property type="protein sequence ID" value="ANE79863.1"/>
    <property type="molecule type" value="Genomic_DNA"/>
</dbReference>
<evidence type="ECO:0000313" key="2">
    <source>
        <dbReference type="EMBL" id="ANE79863.1"/>
    </source>
</evidence>
<feature type="chain" id="PRO_5008002172" description="Secreted protein" evidence="1">
    <location>
        <begin position="27"/>
        <end position="172"/>
    </location>
</feature>
<dbReference type="OrthoDB" id="4739449at2"/>
<accession>A0A172UL94</accession>
<dbReference type="AlphaFoldDB" id="A0A172UL94"/>
<dbReference type="KEGG" id="madi:A7U43_11505"/>